<accession>A0ABR8CXG8</accession>
<dbReference type="Pfam" id="PF00534">
    <property type="entry name" value="Glycos_transf_1"/>
    <property type="match status" value="1"/>
</dbReference>
<name>A0ABR8CXG8_9NOST</name>
<organism evidence="3 4">
    <name type="scientific">Anabaena subtropica FACHB-260</name>
    <dbReference type="NCBI Taxonomy" id="2692884"/>
    <lineage>
        <taxon>Bacteria</taxon>
        <taxon>Bacillati</taxon>
        <taxon>Cyanobacteriota</taxon>
        <taxon>Cyanophyceae</taxon>
        <taxon>Nostocales</taxon>
        <taxon>Nostocaceae</taxon>
        <taxon>Anabaena</taxon>
    </lineage>
</organism>
<dbReference type="EMBL" id="JACJRF010000068">
    <property type="protein sequence ID" value="MBD2347054.1"/>
    <property type="molecule type" value="Genomic_DNA"/>
</dbReference>
<evidence type="ECO:0000313" key="3">
    <source>
        <dbReference type="EMBL" id="MBD2347054.1"/>
    </source>
</evidence>
<dbReference type="RefSeq" id="WP_190409460.1">
    <property type="nucleotide sequence ID" value="NZ_JACJRF010000068.1"/>
</dbReference>
<dbReference type="Proteomes" id="UP000607281">
    <property type="component" value="Unassembled WGS sequence"/>
</dbReference>
<feature type="domain" description="Glycosyltransferase subfamily 4-like N-terminal" evidence="2">
    <location>
        <begin position="18"/>
        <end position="138"/>
    </location>
</feature>
<dbReference type="PANTHER" id="PTHR45947">
    <property type="entry name" value="SULFOQUINOVOSYL TRANSFERASE SQD2"/>
    <property type="match status" value="1"/>
</dbReference>
<dbReference type="SUPFAM" id="SSF53756">
    <property type="entry name" value="UDP-Glycosyltransferase/glycogen phosphorylase"/>
    <property type="match status" value="1"/>
</dbReference>
<evidence type="ECO:0000313" key="4">
    <source>
        <dbReference type="Proteomes" id="UP000607281"/>
    </source>
</evidence>
<evidence type="ECO:0000259" key="2">
    <source>
        <dbReference type="Pfam" id="PF13439"/>
    </source>
</evidence>
<dbReference type="Gene3D" id="3.40.50.2000">
    <property type="entry name" value="Glycogen Phosphorylase B"/>
    <property type="match status" value="2"/>
</dbReference>
<dbReference type="InterPro" id="IPR050194">
    <property type="entry name" value="Glycosyltransferase_grp1"/>
</dbReference>
<dbReference type="PANTHER" id="PTHR45947:SF3">
    <property type="entry name" value="SULFOQUINOVOSYL TRANSFERASE SQD2"/>
    <property type="match status" value="1"/>
</dbReference>
<protein>
    <submittedName>
        <fullName evidence="3">Glycosyltransferase family 4 protein</fullName>
    </submittedName>
</protein>
<feature type="domain" description="Glycosyl transferase family 1" evidence="1">
    <location>
        <begin position="160"/>
        <end position="318"/>
    </location>
</feature>
<proteinExistence type="predicted"/>
<dbReference type="InterPro" id="IPR001296">
    <property type="entry name" value="Glyco_trans_1"/>
</dbReference>
<reference evidence="3 4" key="1">
    <citation type="journal article" date="2020" name="ISME J.">
        <title>Comparative genomics reveals insights into cyanobacterial evolution and habitat adaptation.</title>
        <authorList>
            <person name="Chen M.Y."/>
            <person name="Teng W.K."/>
            <person name="Zhao L."/>
            <person name="Hu C.X."/>
            <person name="Zhou Y.K."/>
            <person name="Han B.P."/>
            <person name="Song L.R."/>
            <person name="Shu W.S."/>
        </authorList>
    </citation>
    <scope>NUCLEOTIDE SEQUENCE [LARGE SCALE GENOMIC DNA]</scope>
    <source>
        <strain evidence="3 4">FACHB-260</strain>
    </source>
</reference>
<dbReference type="InterPro" id="IPR028098">
    <property type="entry name" value="Glyco_trans_4-like_N"/>
</dbReference>
<dbReference type="CDD" id="cd03802">
    <property type="entry name" value="GT4_AviGT4-like"/>
    <property type="match status" value="1"/>
</dbReference>
<evidence type="ECO:0000259" key="1">
    <source>
        <dbReference type="Pfam" id="PF00534"/>
    </source>
</evidence>
<dbReference type="Pfam" id="PF13439">
    <property type="entry name" value="Glyco_transf_4"/>
    <property type="match status" value="1"/>
</dbReference>
<comment type="caution">
    <text evidence="3">The sequence shown here is derived from an EMBL/GenBank/DDBJ whole genome shotgun (WGS) entry which is preliminary data.</text>
</comment>
<sequence length="353" mass="39710">MKIAQVAPLWERVPPPNYGGIELVVSHLTDELVRRGHEVTLFASGDSQTLAYLKAVCPRALRLNKNFQEYAVYETLELSQVYQNAAEFDIIHSHLGISALLAADLVKTPTVHTLHGDFTKDNHKVFSHHHQQPYVSISNAQRQIHLNYIKTVYNGIEPKDHPFIAQPQEPPYLAFLGRFSPEKGPHHAIAIAKENGWRLKMAGKVDAVDANFFEQEIVPHIDGRQIEYLGEINHTQKVELLGNAAVTLFPINWQEPFGLVMIESMATGTPVIGMNRGSVPEVIDQGKTGFICQTHEEMAQIIPAALELNRRSCREYVENKFSVSQMVNGYEAVYEQIIKSRINLTSHIHAAKI</sequence>
<keyword evidence="4" id="KW-1185">Reference proteome</keyword>
<gene>
    <name evidence="3" type="ORF">H6G18_23380</name>
</gene>